<keyword evidence="2" id="KW-0677">Repeat</keyword>
<dbReference type="Pfam" id="PF00581">
    <property type="entry name" value="Rhodanese"/>
    <property type="match status" value="2"/>
</dbReference>
<feature type="domain" description="Rhodanese" evidence="3">
    <location>
        <begin position="195"/>
        <end position="281"/>
    </location>
</feature>
<dbReference type="InterPro" id="IPR045078">
    <property type="entry name" value="TST/MPST-like"/>
</dbReference>
<reference evidence="4" key="1">
    <citation type="submission" date="2022-06" db="EMBL/GenBank/DDBJ databases">
        <title>Sneathiella actinostolidae sp. nov., isolated from a sea anemonein the Western Pacific Ocean.</title>
        <authorList>
            <person name="Wei M.J."/>
        </authorList>
    </citation>
    <scope>NUCLEOTIDE SEQUENCE</scope>
    <source>
        <strain evidence="4">PHK-P5</strain>
    </source>
</reference>
<evidence type="ECO:0000313" key="5">
    <source>
        <dbReference type="Proteomes" id="UP001056291"/>
    </source>
</evidence>
<proteinExistence type="predicted"/>
<accession>A0ABY4VZH1</accession>
<gene>
    <name evidence="4" type="ORF">NBZ79_12590</name>
</gene>
<dbReference type="Proteomes" id="UP001056291">
    <property type="component" value="Chromosome"/>
</dbReference>
<dbReference type="InterPro" id="IPR036873">
    <property type="entry name" value="Rhodanese-like_dom_sf"/>
</dbReference>
<evidence type="ECO:0000259" key="3">
    <source>
        <dbReference type="PROSITE" id="PS50206"/>
    </source>
</evidence>
<feature type="domain" description="Rhodanese" evidence="3">
    <location>
        <begin position="16"/>
        <end position="139"/>
    </location>
</feature>
<evidence type="ECO:0000256" key="1">
    <source>
        <dbReference type="ARBA" id="ARBA00022679"/>
    </source>
</evidence>
<dbReference type="PANTHER" id="PTHR11364:SF27">
    <property type="entry name" value="SULFURTRANSFERASE"/>
    <property type="match status" value="1"/>
</dbReference>
<dbReference type="Gene3D" id="3.40.250.10">
    <property type="entry name" value="Rhodanese-like domain"/>
    <property type="match status" value="2"/>
</dbReference>
<sequence>MSDLLVDADWLEARLEDPTVRVIDTRVTIVPQPPGPSDYVSLYPDYLASHIPGAGYLHMVEDLSDPDGAFPFALPSPEVIWQRLGDLGIRSSDTIVLYGNHIHFATHRCWWVLAVAGADVRLLNATFANWVAEGRPLASGAESFEAVTFDATPRTEWVASKADVIASMTDPDTTALNALSAEQHAGRGQPFGRPGRIPKSLSLPAAAMMQPDSGAFRSVDEIARALGETGVSKSDQLITYCGGGIAASTTFVALRLLGYENLSLYDGSLLEWSADPDLPLVID</sequence>
<dbReference type="InterPro" id="IPR001307">
    <property type="entry name" value="Thiosulphate_STrfase_CS"/>
</dbReference>
<keyword evidence="5" id="KW-1185">Reference proteome</keyword>
<dbReference type="PROSITE" id="PS00380">
    <property type="entry name" value="RHODANESE_1"/>
    <property type="match status" value="1"/>
</dbReference>
<protein>
    <submittedName>
        <fullName evidence="4">Sulfurtransferase</fullName>
    </submittedName>
</protein>
<organism evidence="4 5">
    <name type="scientific">Sneathiella marina</name>
    <dbReference type="NCBI Taxonomy" id="2950108"/>
    <lineage>
        <taxon>Bacteria</taxon>
        <taxon>Pseudomonadati</taxon>
        <taxon>Pseudomonadota</taxon>
        <taxon>Alphaproteobacteria</taxon>
        <taxon>Sneathiellales</taxon>
        <taxon>Sneathiellaceae</taxon>
        <taxon>Sneathiella</taxon>
    </lineage>
</organism>
<evidence type="ECO:0000256" key="2">
    <source>
        <dbReference type="ARBA" id="ARBA00022737"/>
    </source>
</evidence>
<dbReference type="RefSeq" id="WP_251932819.1">
    <property type="nucleotide sequence ID" value="NZ_CP098747.1"/>
</dbReference>
<keyword evidence="1" id="KW-0808">Transferase</keyword>
<dbReference type="InterPro" id="IPR001763">
    <property type="entry name" value="Rhodanese-like_dom"/>
</dbReference>
<dbReference type="SMART" id="SM00450">
    <property type="entry name" value="RHOD"/>
    <property type="match status" value="2"/>
</dbReference>
<dbReference type="CDD" id="cd01448">
    <property type="entry name" value="TST_Repeat_1"/>
    <property type="match status" value="1"/>
</dbReference>
<dbReference type="SUPFAM" id="SSF52821">
    <property type="entry name" value="Rhodanese/Cell cycle control phosphatase"/>
    <property type="match status" value="2"/>
</dbReference>
<name>A0ABY4VZH1_9PROT</name>
<dbReference type="PROSITE" id="PS50206">
    <property type="entry name" value="RHODANESE_3"/>
    <property type="match status" value="2"/>
</dbReference>
<dbReference type="PANTHER" id="PTHR11364">
    <property type="entry name" value="THIOSULFATE SULFERTANSFERASE"/>
    <property type="match status" value="1"/>
</dbReference>
<dbReference type="EMBL" id="CP098747">
    <property type="protein sequence ID" value="USG60016.1"/>
    <property type="molecule type" value="Genomic_DNA"/>
</dbReference>
<evidence type="ECO:0000313" key="4">
    <source>
        <dbReference type="EMBL" id="USG60016.1"/>
    </source>
</evidence>